<reference evidence="26" key="1">
    <citation type="submission" date="2020-03" db="EMBL/GenBank/DDBJ databases">
        <title>Intra-Species Differences in Population Size shape Life History and Genome Evolution.</title>
        <authorList>
            <person name="Willemsen D."/>
            <person name="Cui R."/>
            <person name="Valenzano D.R."/>
        </authorList>
    </citation>
    <scope>NUCLEOTIDE SEQUENCE</scope>
    <source>
        <strain evidence="26">GRZ</strain>
        <tissue evidence="26">Whole</tissue>
    </source>
</reference>
<dbReference type="SFLD" id="SFLDS00052">
    <property type="entry name" value="Ferric_Reductase_Domain"/>
    <property type="match status" value="1"/>
</dbReference>
<dbReference type="EMBL" id="JAAVVJ010000004">
    <property type="protein sequence ID" value="KAF7224215.1"/>
    <property type="molecule type" value="Genomic_DNA"/>
</dbReference>
<comment type="subcellular location">
    <subcellularLocation>
        <location evidence="2">Apical cell membrane</location>
        <topology evidence="2">Multi-pass membrane protein</topology>
    </subcellularLocation>
</comment>
<keyword evidence="9 23" id="KW-0812">Transmembrane</keyword>
<dbReference type="GO" id="GO:0043020">
    <property type="term" value="C:NADPH oxidase complex"/>
    <property type="evidence" value="ECO:0007669"/>
    <property type="project" value="TreeGrafter"/>
</dbReference>
<accession>A0A9D3BXW3</accession>
<dbReference type="InterPro" id="IPR017927">
    <property type="entry name" value="FAD-bd_FR_type"/>
</dbReference>
<keyword evidence="8" id="KW-0285">Flavoprotein</keyword>
<dbReference type="CDD" id="cd06186">
    <property type="entry name" value="NOX_Duox_like_FAD_NADP"/>
    <property type="match status" value="1"/>
</dbReference>
<dbReference type="GO" id="GO:0020037">
    <property type="term" value="F:heme binding"/>
    <property type="evidence" value="ECO:0007669"/>
    <property type="project" value="InterPro"/>
</dbReference>
<sequence length="1609" mass="184060">MTWEAPRFDGWYNSLGYPRRGAVGSHLVRLVPAHYWDGVYRAVHEPLQPNPRRLSRVLAAGHSGLPSARNQTVLSLVFGYHLTFEIVDSRHPGCPPEFMNIQVPKGDPVFDPTGTGKVLLPFQRGQWDKESGQSPSNPRTQVNSVTAWIDGSSIYGPSSSWSDSLRNFSGGLLSSGSEWNMPNQGGGRNFMWSAADPSTGEHGPQGLYELGNAWANENMFTAAEGIIWFRYHNYVASKLHKEHPEWSDEKLFQHARKTVVATFQNIALYEWLPGYLRGKKLPPYPGYQKFVDPGISPEFQAAAIRFGVTMAPPGVYMRNKTCHFQTIMNMDGSTSPALRLCNSFWKRQSNNVKTSQDVDNLLMGMASQIAEREDNIVVEDLRDFMYGPQRFTRTDLVALTIQRGRDFGLQSYIHVRNALDLPPVKTFEEINPELNRNNPQLLLDVAELYDRDISKLELFPGGLLESTDGPGPVFSAIILDQFERIRNGDRFWFENKQNGLFTDEEIQMIRRVTYHDVLIAVTAAEATDIQKNVFFWRDGDPCPQPTQLTTSVLQPCTNATKLNYFNGSQAAFGIFITAMMLFPLVSYLVACMVAYLRKYRYRKFQRRKGKAAGRAEEPAVGITAYEWQGHKKQLLPVSVEVKKKQLQVFDRSGSSHRILNLGNQDYLDVLLSNDCHHKALILKVPKEYDLVLLFDDESKRTEFVGCLRLEVADIRQEIRVKEMSEKTLLKEALTKEERAQIVETFIRHAFSKVLEIEKCDAGDMGGISRKRAREVLQCELTASEFADALGLKPDSLFVDSMFTLADKDGNGYLSFQEFLDVIVIFMKGSSEEKSQLMFSMNDIGGTGYLSKEEFARMLRSFIEISNGALSKKQAEDGIKAMMEAAGFNNKEKVSWADFHFLLKDHEKELQFAQLNVKGWRSLVSDVCLFASWCICVSDGFRDGEAGEETSESRPAGVLHLSSKQARKHHFYTKYKKLTKLVSKEDFHLMTDLNDLCLQHKQNRRTRVTKEEKVRLIVDFILVSINVSEFKKGIIKINNAAQLFMDVISFVSKSQCFDFCDVRLMETKTPNVYVKPKRERYIRNPLQQKIQQFKRFVENYRRHIMCLMVVYGITAGVITERCYYYAVQAKATGMPETSAVGIIFARGSAAGVSFLFPYMLLTVCRNLITLCRETFLSRYIPFDAAIDCHRFMAMTAIILSVVHTLAHVVNIYIFSISDLNILSCLFPKILPNNGSEVPPRWYWWFFQTVPGTTGVFLLFTFAFMYVFASRYFRHISFRGFWITHYLYVVVYILIVIHGSFALLQEPRFHIYLIPPALIFLLDKLISLSRKNVEIPVVRAELLPSGVTHLEFKRPQGFMYRSGQWVRVACLMLGTDEYHPFTLTSAPHEETLSLHIRAVGPWTSQLRELYTEENLLELGAYPKLYLDGPFGEGHQEWIDYEVSVLVGGGIGVTPFTSILKDLVFKSSIKSKIMCKKVYFIWVTRTQRQFEWVSDILREVEEMDTQELVSVHTYITQVAEKFDLRTTMLYVCERHFQKVWSRSLFTGLRSVTHFGRPPFVSFFSSLQEVHTEVGKIGVFSCGPPGLTKNVEKACQHMNKRDQARFIHHYENF</sequence>
<comment type="function">
    <text evidence="1">Generates hydrogen peroxide which is required for the activity of thyroid peroxidase/TPO and lactoperoxidase/LPO. Plays a role in thyroid hormones synthesis and lactoperoxidase-mediated antimicrobial defense at the surface of mucosa. May have its own peroxidase activity through its N-terminal peroxidase-like domain.</text>
</comment>
<keyword evidence="15" id="KW-0521">NADP</keyword>
<dbReference type="GO" id="GO:0016324">
    <property type="term" value="C:apical plasma membrane"/>
    <property type="evidence" value="ECO:0007669"/>
    <property type="project" value="UniProtKB-SubCell"/>
</dbReference>
<dbReference type="GO" id="GO:0004601">
    <property type="term" value="F:peroxidase activity"/>
    <property type="evidence" value="ECO:0007669"/>
    <property type="project" value="UniProtKB-KW"/>
</dbReference>
<evidence type="ECO:0000256" key="17">
    <source>
        <dbReference type="ARBA" id="ARBA00023002"/>
    </source>
</evidence>
<dbReference type="EC" id="1.6.3.1" evidence="5"/>
<protein>
    <recommendedName>
        <fullName evidence="5">NAD(P)H oxidase (H2O2-forming)</fullName>
        <ecNumber evidence="5">1.6.3.1</ecNumber>
    </recommendedName>
</protein>
<dbReference type="SUPFAM" id="SSF63380">
    <property type="entry name" value="Riboflavin synthase domain-like"/>
    <property type="match status" value="1"/>
</dbReference>
<dbReference type="Gene3D" id="3.40.50.80">
    <property type="entry name" value="Nucleotide-binding domain of ferredoxin-NADP reductase (FNR) module"/>
    <property type="match status" value="1"/>
</dbReference>
<evidence type="ECO:0000256" key="18">
    <source>
        <dbReference type="ARBA" id="ARBA00023136"/>
    </source>
</evidence>
<evidence type="ECO:0000259" key="24">
    <source>
        <dbReference type="PROSITE" id="PS50222"/>
    </source>
</evidence>
<keyword evidence="19" id="KW-0325">Glycoprotein</keyword>
<feature type="transmembrane region" description="Helical" evidence="23">
    <location>
        <begin position="570"/>
        <end position="596"/>
    </location>
</feature>
<evidence type="ECO:0000313" key="27">
    <source>
        <dbReference type="Proteomes" id="UP000822369"/>
    </source>
</evidence>
<keyword evidence="6" id="KW-0893">Thyroid hormones biosynthesis</keyword>
<dbReference type="Pfam" id="PF13833">
    <property type="entry name" value="EF-hand_8"/>
    <property type="match status" value="1"/>
</dbReference>
<dbReference type="PANTHER" id="PTHR11972:SF175">
    <property type="entry name" value="NAD(P)H OXIDASE (H2O2-FORMING)"/>
    <property type="match status" value="1"/>
</dbReference>
<evidence type="ECO:0000256" key="21">
    <source>
        <dbReference type="ARBA" id="ARBA00047455"/>
    </source>
</evidence>
<feature type="transmembrane region" description="Helical" evidence="23">
    <location>
        <begin position="1137"/>
        <end position="1159"/>
    </location>
</feature>
<evidence type="ECO:0000256" key="22">
    <source>
        <dbReference type="ARBA" id="ARBA00048762"/>
    </source>
</evidence>
<evidence type="ECO:0000256" key="23">
    <source>
        <dbReference type="SAM" id="Phobius"/>
    </source>
</evidence>
<dbReference type="GO" id="GO:0016175">
    <property type="term" value="F:superoxide-generating NAD(P)H oxidase activity"/>
    <property type="evidence" value="ECO:0007669"/>
    <property type="project" value="TreeGrafter"/>
</dbReference>
<evidence type="ECO:0000259" key="25">
    <source>
        <dbReference type="PROSITE" id="PS51384"/>
    </source>
</evidence>
<dbReference type="CDD" id="cd00051">
    <property type="entry name" value="EFh"/>
    <property type="match status" value="1"/>
</dbReference>
<dbReference type="FunFam" id="2.40.30.10:FF:000043">
    <property type="entry name" value="dual oxidase 1"/>
    <property type="match status" value="1"/>
</dbReference>
<dbReference type="GO" id="GO:0042744">
    <property type="term" value="P:hydrogen peroxide catabolic process"/>
    <property type="evidence" value="ECO:0007669"/>
    <property type="project" value="UniProtKB-KW"/>
</dbReference>
<evidence type="ECO:0000256" key="7">
    <source>
        <dbReference type="ARBA" id="ARBA00022559"/>
    </source>
</evidence>
<keyword evidence="16 23" id="KW-1133">Transmembrane helix</keyword>
<proteinExistence type="inferred from homology"/>
<evidence type="ECO:0000256" key="5">
    <source>
        <dbReference type="ARBA" id="ARBA00012698"/>
    </source>
</evidence>
<feature type="domain" description="FAD-binding FR-type" evidence="25">
    <location>
        <begin position="1328"/>
        <end position="1434"/>
    </location>
</feature>
<keyword evidence="10" id="KW-0479">Metal-binding</keyword>
<dbReference type="InterPro" id="IPR034821">
    <property type="entry name" value="DUOX_peroxidase"/>
</dbReference>
<dbReference type="PROSITE" id="PS51384">
    <property type="entry name" value="FAD_FR"/>
    <property type="match status" value="1"/>
</dbReference>
<name>A0A9D3BXW3_NOTFU</name>
<dbReference type="InterPro" id="IPR013121">
    <property type="entry name" value="Fe_red_NAD-bd_6"/>
</dbReference>
<evidence type="ECO:0000256" key="20">
    <source>
        <dbReference type="ARBA" id="ARBA00023324"/>
    </source>
</evidence>
<keyword evidence="18 23" id="KW-0472">Membrane</keyword>
<dbReference type="InterPro" id="IPR017938">
    <property type="entry name" value="Riboflavin_synthase-like_b-brl"/>
</dbReference>
<organism evidence="26 27">
    <name type="scientific">Nothobranchius furzeri</name>
    <name type="common">Turquoise killifish</name>
    <dbReference type="NCBI Taxonomy" id="105023"/>
    <lineage>
        <taxon>Eukaryota</taxon>
        <taxon>Metazoa</taxon>
        <taxon>Chordata</taxon>
        <taxon>Craniata</taxon>
        <taxon>Vertebrata</taxon>
        <taxon>Euteleostomi</taxon>
        <taxon>Actinopterygii</taxon>
        <taxon>Neopterygii</taxon>
        <taxon>Teleostei</taxon>
        <taxon>Neoteleostei</taxon>
        <taxon>Acanthomorphata</taxon>
        <taxon>Ovalentaria</taxon>
        <taxon>Atherinomorphae</taxon>
        <taxon>Cyprinodontiformes</taxon>
        <taxon>Nothobranchiidae</taxon>
        <taxon>Nothobranchius</taxon>
    </lineage>
</organism>
<dbReference type="PROSITE" id="PS50222">
    <property type="entry name" value="EF_HAND_2"/>
    <property type="match status" value="2"/>
</dbReference>
<keyword evidence="12" id="KW-0677">Repeat</keyword>
<dbReference type="InterPro" id="IPR037120">
    <property type="entry name" value="Haem_peroxidase_sf_animal"/>
</dbReference>
<evidence type="ECO:0000256" key="9">
    <source>
        <dbReference type="ARBA" id="ARBA00022692"/>
    </source>
</evidence>
<dbReference type="InterPro" id="IPR013112">
    <property type="entry name" value="FAD-bd_8"/>
</dbReference>
<evidence type="ECO:0000256" key="8">
    <source>
        <dbReference type="ARBA" id="ARBA00022630"/>
    </source>
</evidence>
<dbReference type="FunFam" id="1.10.640.10:FF:000004">
    <property type="entry name" value="Dual oxidase 2"/>
    <property type="match status" value="1"/>
</dbReference>
<feature type="transmembrane region" description="Helical" evidence="23">
    <location>
        <begin position="1103"/>
        <end position="1125"/>
    </location>
</feature>
<evidence type="ECO:0000256" key="11">
    <source>
        <dbReference type="ARBA" id="ARBA00022729"/>
    </source>
</evidence>
<keyword evidence="20" id="KW-0376">Hydrogen peroxide</keyword>
<dbReference type="SFLD" id="SFLDG01168">
    <property type="entry name" value="Ferric_reductase_subgroup_(FRE"/>
    <property type="match status" value="1"/>
</dbReference>
<dbReference type="CDD" id="cd09820">
    <property type="entry name" value="dual_peroxidase_like"/>
    <property type="match status" value="1"/>
</dbReference>
<feature type="transmembrane region" description="Helical" evidence="23">
    <location>
        <begin position="1190"/>
        <end position="1212"/>
    </location>
</feature>
<dbReference type="Pfam" id="PF03098">
    <property type="entry name" value="An_peroxidase"/>
    <property type="match status" value="1"/>
</dbReference>
<evidence type="ECO:0000256" key="3">
    <source>
        <dbReference type="ARBA" id="ARBA00005197"/>
    </source>
</evidence>
<dbReference type="GO" id="GO:0042554">
    <property type="term" value="P:superoxide anion generation"/>
    <property type="evidence" value="ECO:0007669"/>
    <property type="project" value="TreeGrafter"/>
</dbReference>
<comment type="catalytic activity">
    <reaction evidence="21">
        <text>NADH + O2 + H(+) = H2O2 + NAD(+)</text>
        <dbReference type="Rhea" id="RHEA:11264"/>
        <dbReference type="ChEBI" id="CHEBI:15378"/>
        <dbReference type="ChEBI" id="CHEBI:15379"/>
        <dbReference type="ChEBI" id="CHEBI:16240"/>
        <dbReference type="ChEBI" id="CHEBI:57540"/>
        <dbReference type="ChEBI" id="CHEBI:57945"/>
        <dbReference type="EC" id="1.6.3.1"/>
    </reaction>
</comment>
<evidence type="ECO:0000256" key="12">
    <source>
        <dbReference type="ARBA" id="ARBA00022737"/>
    </source>
</evidence>
<evidence type="ECO:0000256" key="2">
    <source>
        <dbReference type="ARBA" id="ARBA00004424"/>
    </source>
</evidence>
<keyword evidence="11" id="KW-0732">Signal</keyword>
<evidence type="ECO:0000256" key="1">
    <source>
        <dbReference type="ARBA" id="ARBA00003796"/>
    </source>
</evidence>
<dbReference type="SUPFAM" id="SSF48113">
    <property type="entry name" value="Heme-dependent peroxidases"/>
    <property type="match status" value="1"/>
</dbReference>
<dbReference type="SFLD" id="SFLDG01169">
    <property type="entry name" value="NADPH_oxidase_subgroup_(NOX)"/>
    <property type="match status" value="1"/>
</dbReference>
<dbReference type="PANTHER" id="PTHR11972">
    <property type="entry name" value="NADPH OXIDASE"/>
    <property type="match status" value="1"/>
</dbReference>
<dbReference type="SMART" id="SM00054">
    <property type="entry name" value="EFh"/>
    <property type="match status" value="2"/>
</dbReference>
<dbReference type="PROSITE" id="PS50292">
    <property type="entry name" value="PEROXIDASE_3"/>
    <property type="match status" value="1"/>
</dbReference>
<dbReference type="GO" id="GO:0005509">
    <property type="term" value="F:calcium ion binding"/>
    <property type="evidence" value="ECO:0007669"/>
    <property type="project" value="InterPro"/>
</dbReference>
<keyword evidence="7" id="KW-0575">Peroxidase</keyword>
<evidence type="ECO:0000256" key="16">
    <source>
        <dbReference type="ARBA" id="ARBA00022989"/>
    </source>
</evidence>
<dbReference type="GO" id="GO:0016174">
    <property type="term" value="F:NAD(P)H oxidase H2O2-forming activity"/>
    <property type="evidence" value="ECO:0007669"/>
    <property type="project" value="UniProtKB-EC"/>
</dbReference>
<dbReference type="PRINTS" id="PR00457">
    <property type="entry name" value="ANPEROXIDASE"/>
</dbReference>
<comment type="similarity">
    <text evidence="4">In the N-terminal section; belongs to the peroxidase family.</text>
</comment>
<dbReference type="Pfam" id="PF01794">
    <property type="entry name" value="Ferric_reduct"/>
    <property type="match status" value="1"/>
</dbReference>
<evidence type="ECO:0000256" key="13">
    <source>
        <dbReference type="ARBA" id="ARBA00022827"/>
    </source>
</evidence>
<dbReference type="GO" id="GO:0042446">
    <property type="term" value="P:hormone biosynthetic process"/>
    <property type="evidence" value="ECO:0007669"/>
    <property type="project" value="UniProtKB-KW"/>
</dbReference>
<evidence type="ECO:0000256" key="14">
    <source>
        <dbReference type="ARBA" id="ARBA00022837"/>
    </source>
</evidence>
<dbReference type="InterPro" id="IPR011992">
    <property type="entry name" value="EF-hand-dom_pair"/>
</dbReference>
<comment type="pathway">
    <text evidence="3">Hormone biosynthesis; thyroid hormone biosynthesis.</text>
</comment>
<dbReference type="SUPFAM" id="SSF47473">
    <property type="entry name" value="EF-hand"/>
    <property type="match status" value="1"/>
</dbReference>
<feature type="domain" description="EF-hand" evidence="24">
    <location>
        <begin position="793"/>
        <end position="828"/>
    </location>
</feature>
<dbReference type="SUPFAM" id="SSF52343">
    <property type="entry name" value="Ferredoxin reductase-like, C-terminal NADP-linked domain"/>
    <property type="match status" value="1"/>
</dbReference>
<dbReference type="Gene3D" id="2.40.30.10">
    <property type="entry name" value="Translation factors"/>
    <property type="match status" value="1"/>
</dbReference>
<dbReference type="Proteomes" id="UP000822369">
    <property type="component" value="Chromosome 4"/>
</dbReference>
<comment type="caution">
    <text evidence="26">The sequence shown here is derived from an EMBL/GenBank/DDBJ whole genome shotgun (WGS) entry which is preliminary data.</text>
</comment>
<dbReference type="FunFam" id="3.40.50.80:FF:000006">
    <property type="entry name" value="Dual oxidase 2"/>
    <property type="match status" value="1"/>
</dbReference>
<gene>
    <name evidence="26" type="ORF">G4P62_012608</name>
</gene>
<dbReference type="GO" id="GO:0006979">
    <property type="term" value="P:response to oxidative stress"/>
    <property type="evidence" value="ECO:0007669"/>
    <property type="project" value="InterPro"/>
</dbReference>
<dbReference type="Pfam" id="PF08030">
    <property type="entry name" value="NAD_binding_6"/>
    <property type="match status" value="1"/>
</dbReference>
<dbReference type="InterPro" id="IPR050369">
    <property type="entry name" value="RBOH/FRE"/>
</dbReference>
<evidence type="ECO:0000256" key="10">
    <source>
        <dbReference type="ARBA" id="ARBA00022723"/>
    </source>
</evidence>
<dbReference type="Gene3D" id="1.10.238.10">
    <property type="entry name" value="EF-hand"/>
    <property type="match status" value="1"/>
</dbReference>
<evidence type="ECO:0000256" key="19">
    <source>
        <dbReference type="ARBA" id="ARBA00023180"/>
    </source>
</evidence>
<dbReference type="InterPro" id="IPR018247">
    <property type="entry name" value="EF_Hand_1_Ca_BS"/>
</dbReference>
<keyword evidence="13" id="KW-0274">FAD</keyword>
<feature type="transmembrane region" description="Helical" evidence="23">
    <location>
        <begin position="1279"/>
        <end position="1301"/>
    </location>
</feature>
<evidence type="ECO:0000256" key="6">
    <source>
        <dbReference type="ARBA" id="ARBA00022534"/>
    </source>
</evidence>
<keyword evidence="14" id="KW-0106">Calcium</keyword>
<dbReference type="Gene3D" id="1.10.640.10">
    <property type="entry name" value="Haem peroxidase domain superfamily, animal type"/>
    <property type="match status" value="1"/>
</dbReference>
<dbReference type="Pfam" id="PF00036">
    <property type="entry name" value="EF-hand_1"/>
    <property type="match status" value="1"/>
</dbReference>
<evidence type="ECO:0000256" key="4">
    <source>
        <dbReference type="ARBA" id="ARBA00005644"/>
    </source>
</evidence>
<dbReference type="GO" id="GO:0006952">
    <property type="term" value="P:defense response"/>
    <property type="evidence" value="ECO:0007669"/>
    <property type="project" value="TreeGrafter"/>
</dbReference>
<feature type="domain" description="EF-hand" evidence="24">
    <location>
        <begin position="829"/>
        <end position="864"/>
    </location>
</feature>
<dbReference type="InterPro" id="IPR010255">
    <property type="entry name" value="Haem_peroxidase_sf"/>
</dbReference>
<dbReference type="Pfam" id="PF08022">
    <property type="entry name" value="FAD_binding_8"/>
    <property type="match status" value="1"/>
</dbReference>
<dbReference type="InterPro" id="IPR019791">
    <property type="entry name" value="Haem_peroxidase_animal"/>
</dbReference>
<comment type="catalytic activity">
    <reaction evidence="22">
        <text>NADPH + O2 + H(+) = H2O2 + NADP(+)</text>
        <dbReference type="Rhea" id="RHEA:11260"/>
        <dbReference type="ChEBI" id="CHEBI:15378"/>
        <dbReference type="ChEBI" id="CHEBI:15379"/>
        <dbReference type="ChEBI" id="CHEBI:16240"/>
        <dbReference type="ChEBI" id="CHEBI:57783"/>
        <dbReference type="ChEBI" id="CHEBI:58349"/>
        <dbReference type="EC" id="1.6.3.1"/>
    </reaction>
</comment>
<feature type="transmembrane region" description="Helical" evidence="23">
    <location>
        <begin position="1240"/>
        <end position="1267"/>
    </location>
</feature>
<evidence type="ECO:0000256" key="15">
    <source>
        <dbReference type="ARBA" id="ARBA00022857"/>
    </source>
</evidence>
<dbReference type="InterPro" id="IPR039261">
    <property type="entry name" value="FNR_nucleotide-bd"/>
</dbReference>
<dbReference type="InterPro" id="IPR013130">
    <property type="entry name" value="Fe3_Rdtase_TM_dom"/>
</dbReference>
<evidence type="ECO:0000313" key="26">
    <source>
        <dbReference type="EMBL" id="KAF7224215.1"/>
    </source>
</evidence>
<dbReference type="PROSITE" id="PS00018">
    <property type="entry name" value="EF_HAND_1"/>
    <property type="match status" value="1"/>
</dbReference>
<keyword evidence="17" id="KW-0560">Oxidoreductase</keyword>
<dbReference type="InterPro" id="IPR002048">
    <property type="entry name" value="EF_hand_dom"/>
</dbReference>